<evidence type="ECO:0000256" key="11">
    <source>
        <dbReference type="ARBA" id="ARBA00037847"/>
    </source>
</evidence>
<keyword evidence="9 13" id="KW-0472">Membrane</keyword>
<evidence type="ECO:0000256" key="1">
    <source>
        <dbReference type="ARBA" id="ARBA00004606"/>
    </source>
</evidence>
<dbReference type="Gene3D" id="3.40.50.1820">
    <property type="entry name" value="alpha/beta hydrolase"/>
    <property type="match status" value="1"/>
</dbReference>
<evidence type="ECO:0000256" key="13">
    <source>
        <dbReference type="SAM" id="Phobius"/>
    </source>
</evidence>
<dbReference type="SUPFAM" id="SSF82171">
    <property type="entry name" value="DPP6 N-terminal domain-like"/>
    <property type="match status" value="1"/>
</dbReference>
<evidence type="ECO:0000313" key="16">
    <source>
        <dbReference type="EMBL" id="JAP51675.1"/>
    </source>
</evidence>
<sequence length="861" mass="97840">MIPNRPQEEHEMTRDPESRWPSTPLVTTENNVNHHNSPTPSTTNEEFSVKPSSQVANRNWKGLVLALLVISAISALIILACFLTYDYKVVKYFGIPLTLDDVAVLNGLLNRPNTVFTNDHVVYMAENFSIIAIDVRSNQSIILLTNDQLREKPNCTGIFSVADDMSAILLRYTYIPLYRRSFLSYYQAIFLSTDPDRRVLARVDISPYSQPADPPLLNHASFSSEAKAIAFVHKNQLYYIRNPLTVVPHEVVNVTAPIFTEGVLYGFAGFLYEEEILGTSKTFWWSPDSSKLAFTAIDERNVSKTKLFFYEVAGRLDGEVVDHSYPKAGEGPHHGIPTVSVYVHFLSTRENVEFRRPPEIPQESYLCYFHWINANSFVTGWVNREWSESWIVVGDCVSKSMRSVYAEKVQFGWTNMPIQPLNMPVIEDGGESLLIVAPNYYSKPVYRGIARVLLNESRVFLPQYPQWVHTPDYDVKDILYSYGDGGVLYLSSGPDPKEMHLFVSVNSTSAICLTCDDPKCSFSSARVSKDGQLVLQDCQGLDVPTTVLKRIRRSKSPTEGPPVYLETVALIANNSILKEAYAKRAMPVTKFERVTIRRGTKEELTLEVKLMHPPELVETHIITYPLLLITYGGPVSQMVTKKFTIDWYTYLCATLKFVVVSIDGRGTGSRGQRFEAEIFKNFGTIEVQDQLDGLRQIVNDHKYINKTKLCSFGWSYGGFTVANLLGHPENSFLNCGVAVAPVTDFRLYDSAYTEKFLGIFTENSHEYMRTRVSRLAANFRSKDFLIVHGMADDNVNFIHSALLVKELVRQGVDFQMMFYPDDNHFIIQKHFRQHLWRTVVNFVVDSVNRTSFRHQKLLGSS</sequence>
<dbReference type="Pfam" id="PF00930">
    <property type="entry name" value="DPPIV_N"/>
    <property type="match status" value="1"/>
</dbReference>
<dbReference type="GO" id="GO:0012505">
    <property type="term" value="C:endomembrane system"/>
    <property type="evidence" value="ECO:0007669"/>
    <property type="project" value="UniProtKB-SubCell"/>
</dbReference>
<keyword evidence="7" id="KW-0735">Signal-anchor</keyword>
<dbReference type="EMBL" id="GEEE01011550">
    <property type="protein sequence ID" value="JAP51675.1"/>
    <property type="molecule type" value="Transcribed_RNA"/>
</dbReference>
<dbReference type="Gene3D" id="2.140.10.30">
    <property type="entry name" value="Dipeptidylpeptidase IV, N-terminal domain"/>
    <property type="match status" value="1"/>
</dbReference>
<dbReference type="GO" id="GO:0006508">
    <property type="term" value="P:proteolysis"/>
    <property type="evidence" value="ECO:0007669"/>
    <property type="project" value="UniProtKB-KW"/>
</dbReference>
<keyword evidence="5" id="KW-0378">Hydrolase</keyword>
<comment type="subcellular location">
    <subcellularLocation>
        <location evidence="11">Endomembrane system</location>
        <topology evidence="11">Single-pass membrane protein</topology>
    </subcellularLocation>
    <subcellularLocation>
        <location evidence="1">Membrane</location>
        <topology evidence="1">Single-pass type II membrane protein</topology>
    </subcellularLocation>
</comment>
<evidence type="ECO:0000259" key="15">
    <source>
        <dbReference type="Pfam" id="PF00930"/>
    </source>
</evidence>
<dbReference type="GO" id="GO:0005886">
    <property type="term" value="C:plasma membrane"/>
    <property type="evidence" value="ECO:0007669"/>
    <property type="project" value="TreeGrafter"/>
</dbReference>
<dbReference type="Pfam" id="PF00326">
    <property type="entry name" value="Peptidase_S9"/>
    <property type="match status" value="1"/>
</dbReference>
<evidence type="ECO:0000256" key="6">
    <source>
        <dbReference type="ARBA" id="ARBA00022825"/>
    </source>
</evidence>
<keyword evidence="2" id="KW-0031">Aminopeptidase</keyword>
<dbReference type="PANTHER" id="PTHR11731:SF200">
    <property type="entry name" value="DIPEPTIDYL PEPTIDASE 10, ISOFORM B"/>
    <property type="match status" value="1"/>
</dbReference>
<dbReference type="PANTHER" id="PTHR11731">
    <property type="entry name" value="PROTEASE FAMILY S9B,C DIPEPTIDYL-PEPTIDASE IV-RELATED"/>
    <property type="match status" value="1"/>
</dbReference>
<accession>A0A0X3PIC7</accession>
<feature type="compositionally biased region" description="Basic and acidic residues" evidence="12">
    <location>
        <begin position="1"/>
        <end position="18"/>
    </location>
</feature>
<dbReference type="AlphaFoldDB" id="A0A0X3PIC7"/>
<keyword evidence="4 13" id="KW-0812">Transmembrane</keyword>
<dbReference type="GO" id="GO:0008236">
    <property type="term" value="F:serine-type peptidase activity"/>
    <property type="evidence" value="ECO:0007669"/>
    <property type="project" value="UniProtKB-KW"/>
</dbReference>
<dbReference type="InterPro" id="IPR050278">
    <property type="entry name" value="Serine_Prot_S9B/DPPIV"/>
</dbReference>
<evidence type="ECO:0000256" key="7">
    <source>
        <dbReference type="ARBA" id="ARBA00022968"/>
    </source>
</evidence>
<dbReference type="InterPro" id="IPR002469">
    <property type="entry name" value="Peptidase_S9B_N"/>
</dbReference>
<feature type="compositionally biased region" description="Polar residues" evidence="12">
    <location>
        <begin position="20"/>
        <end position="50"/>
    </location>
</feature>
<gene>
    <name evidence="16" type="ORF">TR160194</name>
</gene>
<dbReference type="GO" id="GO:0008239">
    <property type="term" value="F:dipeptidyl-peptidase activity"/>
    <property type="evidence" value="ECO:0007669"/>
    <property type="project" value="TreeGrafter"/>
</dbReference>
<proteinExistence type="predicted"/>
<feature type="domain" description="Dipeptidylpeptidase IV N-terminal" evidence="15">
    <location>
        <begin position="163"/>
        <end position="545"/>
    </location>
</feature>
<evidence type="ECO:0000256" key="9">
    <source>
        <dbReference type="ARBA" id="ARBA00023136"/>
    </source>
</evidence>
<feature type="region of interest" description="Disordered" evidence="12">
    <location>
        <begin position="1"/>
        <end position="50"/>
    </location>
</feature>
<organism evidence="16">
    <name type="scientific">Schistocephalus solidus</name>
    <name type="common">Tapeworm</name>
    <dbReference type="NCBI Taxonomy" id="70667"/>
    <lineage>
        <taxon>Eukaryota</taxon>
        <taxon>Metazoa</taxon>
        <taxon>Spiralia</taxon>
        <taxon>Lophotrochozoa</taxon>
        <taxon>Platyhelminthes</taxon>
        <taxon>Cestoda</taxon>
        <taxon>Eucestoda</taxon>
        <taxon>Diphyllobothriidea</taxon>
        <taxon>Diphyllobothriidae</taxon>
        <taxon>Schistocephalus</taxon>
    </lineage>
</organism>
<keyword evidence="3" id="KW-0645">Protease</keyword>
<evidence type="ECO:0000256" key="3">
    <source>
        <dbReference type="ARBA" id="ARBA00022670"/>
    </source>
</evidence>
<dbReference type="GO" id="GO:0004177">
    <property type="term" value="F:aminopeptidase activity"/>
    <property type="evidence" value="ECO:0007669"/>
    <property type="project" value="UniProtKB-KW"/>
</dbReference>
<protein>
    <recommendedName>
        <fullName evidence="17">Dipeptidyl aminopeptidase-like protein 6</fullName>
    </recommendedName>
</protein>
<reference evidence="16" key="1">
    <citation type="submission" date="2016-01" db="EMBL/GenBank/DDBJ databases">
        <title>Reference transcriptome for the parasite Schistocephalus solidus: insights into the molecular evolution of parasitism.</title>
        <authorList>
            <person name="Hebert F.O."/>
            <person name="Grambauer S."/>
            <person name="Barber I."/>
            <person name="Landry C.R."/>
            <person name="Aubin-Horth N."/>
        </authorList>
    </citation>
    <scope>NUCLEOTIDE SEQUENCE</scope>
</reference>
<dbReference type="InterPro" id="IPR029058">
    <property type="entry name" value="AB_hydrolase_fold"/>
</dbReference>
<name>A0A0X3PIC7_SCHSO</name>
<evidence type="ECO:0000256" key="12">
    <source>
        <dbReference type="SAM" id="MobiDB-lite"/>
    </source>
</evidence>
<evidence type="ECO:0000256" key="10">
    <source>
        <dbReference type="ARBA" id="ARBA00023180"/>
    </source>
</evidence>
<evidence type="ECO:0000256" key="2">
    <source>
        <dbReference type="ARBA" id="ARBA00022438"/>
    </source>
</evidence>
<evidence type="ECO:0000259" key="14">
    <source>
        <dbReference type="Pfam" id="PF00326"/>
    </source>
</evidence>
<feature type="transmembrane region" description="Helical" evidence="13">
    <location>
        <begin position="63"/>
        <end position="85"/>
    </location>
</feature>
<evidence type="ECO:0008006" key="17">
    <source>
        <dbReference type="Google" id="ProtNLM"/>
    </source>
</evidence>
<dbReference type="InterPro" id="IPR001375">
    <property type="entry name" value="Peptidase_S9_cat"/>
</dbReference>
<keyword evidence="10" id="KW-0325">Glycoprotein</keyword>
<dbReference type="FunFam" id="3.40.50.1820:FF:000003">
    <property type="entry name" value="Dipeptidyl peptidase 4"/>
    <property type="match status" value="1"/>
</dbReference>
<evidence type="ECO:0000256" key="8">
    <source>
        <dbReference type="ARBA" id="ARBA00022989"/>
    </source>
</evidence>
<feature type="domain" description="Peptidase S9 prolyl oligopeptidase catalytic" evidence="14">
    <location>
        <begin position="645"/>
        <end position="848"/>
    </location>
</feature>
<evidence type="ECO:0000256" key="5">
    <source>
        <dbReference type="ARBA" id="ARBA00022801"/>
    </source>
</evidence>
<dbReference type="SUPFAM" id="SSF53474">
    <property type="entry name" value="alpha/beta-Hydrolases"/>
    <property type="match status" value="1"/>
</dbReference>
<keyword evidence="8 13" id="KW-1133">Transmembrane helix</keyword>
<keyword evidence="6" id="KW-0720">Serine protease</keyword>
<evidence type="ECO:0000256" key="4">
    <source>
        <dbReference type="ARBA" id="ARBA00022692"/>
    </source>
</evidence>